<sequence>MTSLAGTPSSTSTLRDCPNLSRSWPACSRISIDHLGLSAAGLPRLLDAVDRGIRVKATGFGRLSLNVADALRRIDAVNPQALMFGTDLPGTRAPRAFTAEDLDVISDTLGDDASQRLSDNARSWYRI</sequence>
<name>A0AB38V1H8_9MYCO</name>
<protein>
    <recommendedName>
        <fullName evidence="5">Amidohydrolase-related domain-containing protein</fullName>
    </recommendedName>
</protein>
<comment type="caution">
    <text evidence="1">The sequence shown here is derived from an EMBL/GenBank/DDBJ whole genome shotgun (WGS) entry which is preliminary data.</text>
</comment>
<evidence type="ECO:0000313" key="4">
    <source>
        <dbReference type="Proteomes" id="UP000279331"/>
    </source>
</evidence>
<dbReference type="SUPFAM" id="SSF51556">
    <property type="entry name" value="Metallo-dependent hydrolases"/>
    <property type="match status" value="1"/>
</dbReference>
<dbReference type="Proteomes" id="UP000271464">
    <property type="component" value="Unassembled WGS sequence"/>
</dbReference>
<dbReference type="EMBL" id="UPHL01000179">
    <property type="protein sequence ID" value="VAZ86747.1"/>
    <property type="molecule type" value="Genomic_DNA"/>
</dbReference>
<dbReference type="EMBL" id="UPHM01000180">
    <property type="protein sequence ID" value="VBA33414.1"/>
    <property type="molecule type" value="Genomic_DNA"/>
</dbReference>
<accession>A0AB38V1H8</accession>
<organism evidence="1 4">
    <name type="scientific">Mycobacterium persicum</name>
    <dbReference type="NCBI Taxonomy" id="1487726"/>
    <lineage>
        <taxon>Bacteria</taxon>
        <taxon>Bacillati</taxon>
        <taxon>Actinomycetota</taxon>
        <taxon>Actinomycetes</taxon>
        <taxon>Mycobacteriales</taxon>
        <taxon>Mycobacteriaceae</taxon>
        <taxon>Mycobacterium</taxon>
    </lineage>
</organism>
<keyword evidence="3" id="KW-1185">Reference proteome</keyword>
<gene>
    <name evidence="1" type="ORF">LAUMK42_05601</name>
    <name evidence="2" type="ORF">LAUMK4_05925</name>
</gene>
<reference evidence="3 4" key="1">
    <citation type="submission" date="2018-09" db="EMBL/GenBank/DDBJ databases">
        <authorList>
            <person name="Tagini F."/>
        </authorList>
    </citation>
    <scope>NUCLEOTIDE SEQUENCE [LARGE SCALE GENOMIC DNA]</scope>
    <source>
        <strain evidence="2 3">MK4</strain>
        <strain evidence="1 4">MK42</strain>
    </source>
</reference>
<evidence type="ECO:0000313" key="1">
    <source>
        <dbReference type="EMBL" id="VAZ86747.1"/>
    </source>
</evidence>
<dbReference type="Proteomes" id="UP000279331">
    <property type="component" value="Unassembled WGS sequence"/>
</dbReference>
<evidence type="ECO:0000313" key="3">
    <source>
        <dbReference type="Proteomes" id="UP000271464"/>
    </source>
</evidence>
<dbReference type="GeneID" id="66599033"/>
<evidence type="ECO:0008006" key="5">
    <source>
        <dbReference type="Google" id="ProtNLM"/>
    </source>
</evidence>
<dbReference type="AlphaFoldDB" id="A0AB38V1H8"/>
<dbReference type="Gene3D" id="3.20.20.140">
    <property type="entry name" value="Metal-dependent hydrolases"/>
    <property type="match status" value="1"/>
</dbReference>
<evidence type="ECO:0000313" key="2">
    <source>
        <dbReference type="EMBL" id="VBA33414.1"/>
    </source>
</evidence>
<proteinExistence type="predicted"/>
<dbReference type="InterPro" id="IPR032466">
    <property type="entry name" value="Metal_Hydrolase"/>
</dbReference>
<dbReference type="RefSeq" id="WP_183155067.1">
    <property type="nucleotide sequence ID" value="NZ_LWCM01000026.1"/>
</dbReference>